<dbReference type="KEGG" id="pno:SNOG_00527"/>
<dbReference type="AlphaFoldDB" id="Q0V637"/>
<accession>Q0V637</accession>
<gene>
    <name evidence="2" type="ORF">SNOG_00527</name>
</gene>
<evidence type="ECO:0000256" key="1">
    <source>
        <dbReference type="SAM" id="MobiDB-lite"/>
    </source>
</evidence>
<reference evidence="3" key="1">
    <citation type="journal article" date="2007" name="Plant Cell">
        <title>Dothideomycete-plant interactions illuminated by genome sequencing and EST analysis of the wheat pathogen Stagonospora nodorum.</title>
        <authorList>
            <person name="Hane J.K."/>
            <person name="Lowe R.G."/>
            <person name="Solomon P.S."/>
            <person name="Tan K.C."/>
            <person name="Schoch C.L."/>
            <person name="Spatafora J.W."/>
            <person name="Crous P.W."/>
            <person name="Kodira C."/>
            <person name="Birren B.W."/>
            <person name="Galagan J.E."/>
            <person name="Torriani S.F."/>
            <person name="McDonald B.A."/>
            <person name="Oliver R.P."/>
        </authorList>
    </citation>
    <scope>NUCLEOTIDE SEQUENCE [LARGE SCALE GENOMIC DNA]</scope>
    <source>
        <strain evidence="3">SN15 / ATCC MYA-4574 / FGSC 10173</strain>
    </source>
</reference>
<proteinExistence type="predicted"/>
<evidence type="ECO:0000313" key="3">
    <source>
        <dbReference type="Proteomes" id="UP000001055"/>
    </source>
</evidence>
<feature type="region of interest" description="Disordered" evidence="1">
    <location>
        <begin position="1"/>
        <end position="24"/>
    </location>
</feature>
<dbReference type="InParanoid" id="Q0V637"/>
<dbReference type="VEuPathDB" id="FungiDB:JI435_064410"/>
<dbReference type="RefSeq" id="XP_001791211.1">
    <property type="nucleotide sequence ID" value="XM_001791159.1"/>
</dbReference>
<organism evidence="2 3">
    <name type="scientific">Phaeosphaeria nodorum (strain SN15 / ATCC MYA-4574 / FGSC 10173)</name>
    <name type="common">Glume blotch fungus</name>
    <name type="synonym">Parastagonospora nodorum</name>
    <dbReference type="NCBI Taxonomy" id="321614"/>
    <lineage>
        <taxon>Eukaryota</taxon>
        <taxon>Fungi</taxon>
        <taxon>Dikarya</taxon>
        <taxon>Ascomycota</taxon>
        <taxon>Pezizomycotina</taxon>
        <taxon>Dothideomycetes</taxon>
        <taxon>Pleosporomycetidae</taxon>
        <taxon>Pleosporales</taxon>
        <taxon>Pleosporineae</taxon>
        <taxon>Phaeosphaeriaceae</taxon>
        <taxon>Parastagonospora</taxon>
    </lineage>
</organism>
<dbReference type="Proteomes" id="UP000001055">
    <property type="component" value="Unassembled WGS sequence"/>
</dbReference>
<evidence type="ECO:0000313" key="2">
    <source>
        <dbReference type="EMBL" id="EAT92022.2"/>
    </source>
</evidence>
<protein>
    <submittedName>
        <fullName evidence="2">Uncharacterized protein</fullName>
    </submittedName>
</protein>
<dbReference type="EMBL" id="CH445325">
    <property type="protein sequence ID" value="EAT92022.2"/>
    <property type="molecule type" value="Genomic_DNA"/>
</dbReference>
<dbReference type="GeneID" id="5967622"/>
<name>Q0V637_PHANO</name>
<sequence length="123" mass="13388">MGRGALDNTDASQPSSSAAASAIDAHHAEQAYTKLEDVAVLPVSDNDVPDPIQFQAAELFASENAEDLVIDDQGFIRKNDEISRCVTGQYTIHLSRKVISDYFSCMFSCSTDTSNLMRNKQAP</sequence>
<feature type="compositionally biased region" description="Low complexity" evidence="1">
    <location>
        <begin position="10"/>
        <end position="23"/>
    </location>
</feature>